<dbReference type="OrthoDB" id="5505482at2"/>
<dbReference type="EMBL" id="SSMQ01000002">
    <property type="protein sequence ID" value="TKD12637.1"/>
    <property type="molecule type" value="Genomic_DNA"/>
</dbReference>
<dbReference type="AlphaFoldDB" id="A0A4U1JIW7"/>
<dbReference type="RefSeq" id="WP_136927274.1">
    <property type="nucleotide sequence ID" value="NZ_SSMQ01000002.1"/>
</dbReference>
<reference evidence="2 3" key="1">
    <citation type="submission" date="2019-04" db="EMBL/GenBank/DDBJ databases">
        <authorList>
            <person name="Li Y."/>
            <person name="Wang J."/>
        </authorList>
    </citation>
    <scope>NUCLEOTIDE SEQUENCE [LARGE SCALE GENOMIC DNA]</scope>
    <source>
        <strain evidence="2 3">DSM 14668</strain>
    </source>
</reference>
<evidence type="ECO:0000256" key="1">
    <source>
        <dbReference type="SAM" id="MobiDB-lite"/>
    </source>
</evidence>
<organism evidence="2 3">
    <name type="scientific">Polyangium fumosum</name>
    <dbReference type="NCBI Taxonomy" id="889272"/>
    <lineage>
        <taxon>Bacteria</taxon>
        <taxon>Pseudomonadati</taxon>
        <taxon>Myxococcota</taxon>
        <taxon>Polyangia</taxon>
        <taxon>Polyangiales</taxon>
        <taxon>Polyangiaceae</taxon>
        <taxon>Polyangium</taxon>
    </lineage>
</organism>
<sequence>MRKSILFSCFVVAGSVVVPGCGAPEAENPFDRDDFVMGLETQEDGDPPDRPPGSNNPFNPSCFWNPNVQAAYKLYAQNPLYVDNLGTLPANPHLSQVSSACRSHALTFLARCALPEGSSMTDPDTNVTYNGWLGVADPWKTQALGSDDQKWITSCLIAHLNGYGLKVPILLQGARSELQPTSMQISQFPVTESRAWGNLFAPNFVASVCYSSDLATACDVEQVLEQRLCGSSPDCSFDIVGNCNSACFYNYLEGFLQCGSSGDEHIGVRLKDYDRYGSDCEVPE</sequence>
<gene>
    <name evidence="2" type="ORF">E8A74_02470</name>
</gene>
<feature type="region of interest" description="Disordered" evidence="1">
    <location>
        <begin position="39"/>
        <end position="59"/>
    </location>
</feature>
<dbReference type="Proteomes" id="UP000309215">
    <property type="component" value="Unassembled WGS sequence"/>
</dbReference>
<evidence type="ECO:0000313" key="3">
    <source>
        <dbReference type="Proteomes" id="UP000309215"/>
    </source>
</evidence>
<keyword evidence="3" id="KW-1185">Reference proteome</keyword>
<protein>
    <submittedName>
        <fullName evidence="2">Uncharacterized protein</fullName>
    </submittedName>
</protein>
<accession>A0A4U1JIW7</accession>
<proteinExistence type="predicted"/>
<evidence type="ECO:0000313" key="2">
    <source>
        <dbReference type="EMBL" id="TKD12637.1"/>
    </source>
</evidence>
<name>A0A4U1JIW7_9BACT</name>
<comment type="caution">
    <text evidence="2">The sequence shown here is derived from an EMBL/GenBank/DDBJ whole genome shotgun (WGS) entry which is preliminary data.</text>
</comment>